<dbReference type="Pfam" id="PF00023">
    <property type="entry name" value="Ank"/>
    <property type="match status" value="2"/>
</dbReference>
<comment type="caution">
    <text evidence="4">The sequence shown here is derived from an EMBL/GenBank/DDBJ whole genome shotgun (WGS) entry which is preliminary data.</text>
</comment>
<dbReference type="PROSITE" id="PS50088">
    <property type="entry name" value="ANK_REPEAT"/>
    <property type="match status" value="3"/>
</dbReference>
<protein>
    <submittedName>
        <fullName evidence="4">Ankyrin repeat domain-containing protein</fullName>
    </submittedName>
</protein>
<reference evidence="4 5" key="1">
    <citation type="submission" date="2020-08" db="EMBL/GenBank/DDBJ databases">
        <title>Cohnella phylogeny.</title>
        <authorList>
            <person name="Dunlap C."/>
        </authorList>
    </citation>
    <scope>NUCLEOTIDE SEQUENCE [LARGE SCALE GENOMIC DNA]</scope>
    <source>
        <strain evidence="4 5">DSM 28246</strain>
    </source>
</reference>
<keyword evidence="1" id="KW-0677">Repeat</keyword>
<dbReference type="AlphaFoldDB" id="A0A7X0VHK9"/>
<dbReference type="Pfam" id="PF12796">
    <property type="entry name" value="Ank_2"/>
    <property type="match status" value="1"/>
</dbReference>
<dbReference type="Gene3D" id="1.25.40.20">
    <property type="entry name" value="Ankyrin repeat-containing domain"/>
    <property type="match status" value="2"/>
</dbReference>
<organism evidence="4 5">
    <name type="scientific">Cohnella nanjingensis</name>
    <dbReference type="NCBI Taxonomy" id="1387779"/>
    <lineage>
        <taxon>Bacteria</taxon>
        <taxon>Bacillati</taxon>
        <taxon>Bacillota</taxon>
        <taxon>Bacilli</taxon>
        <taxon>Bacillales</taxon>
        <taxon>Paenibacillaceae</taxon>
        <taxon>Cohnella</taxon>
    </lineage>
</organism>
<dbReference type="EMBL" id="JACJVP010000043">
    <property type="protein sequence ID" value="MBB6674006.1"/>
    <property type="molecule type" value="Genomic_DNA"/>
</dbReference>
<feature type="repeat" description="ANK" evidence="3">
    <location>
        <begin position="39"/>
        <end position="71"/>
    </location>
</feature>
<dbReference type="InterPro" id="IPR002110">
    <property type="entry name" value="Ankyrin_rpt"/>
</dbReference>
<dbReference type="Proteomes" id="UP000547209">
    <property type="component" value="Unassembled WGS sequence"/>
</dbReference>
<dbReference type="PROSITE" id="PS50297">
    <property type="entry name" value="ANK_REP_REGION"/>
    <property type="match status" value="3"/>
</dbReference>
<dbReference type="SMART" id="SM00248">
    <property type="entry name" value="ANK"/>
    <property type="match status" value="4"/>
</dbReference>
<keyword evidence="2 3" id="KW-0040">ANK repeat</keyword>
<sequence length="173" mass="18461">MELTQIIDDAFQAAQSGEAARLKDIVESHPHLANAENRDGLTLLGYAAHMGNKDAVQVLLHSGADVDALSHSKISFIPSNTALHAALAGERNLDVIKLLLSHRAQTTIFDSNGHTCLHTAAFHDDNLEIIRLLIEHGADVNASTEGGETPLSLAIKQGNPNVAELLRQNGALL</sequence>
<dbReference type="PRINTS" id="PR01415">
    <property type="entry name" value="ANKYRIN"/>
</dbReference>
<evidence type="ECO:0000313" key="5">
    <source>
        <dbReference type="Proteomes" id="UP000547209"/>
    </source>
</evidence>
<accession>A0A7X0VHK9</accession>
<proteinExistence type="predicted"/>
<dbReference type="SUPFAM" id="SSF48403">
    <property type="entry name" value="Ankyrin repeat"/>
    <property type="match status" value="1"/>
</dbReference>
<name>A0A7X0VHK9_9BACL</name>
<dbReference type="InterPro" id="IPR036770">
    <property type="entry name" value="Ankyrin_rpt-contain_sf"/>
</dbReference>
<evidence type="ECO:0000256" key="3">
    <source>
        <dbReference type="PROSITE-ProRule" id="PRU00023"/>
    </source>
</evidence>
<feature type="repeat" description="ANK" evidence="3">
    <location>
        <begin position="112"/>
        <end position="145"/>
    </location>
</feature>
<dbReference type="RefSeq" id="WP_185671869.1">
    <property type="nucleotide sequence ID" value="NZ_JACJVP010000043.1"/>
</dbReference>
<evidence type="ECO:0000256" key="2">
    <source>
        <dbReference type="ARBA" id="ARBA00023043"/>
    </source>
</evidence>
<evidence type="ECO:0000256" key="1">
    <source>
        <dbReference type="ARBA" id="ARBA00022737"/>
    </source>
</evidence>
<keyword evidence="5" id="KW-1185">Reference proteome</keyword>
<dbReference type="PANTHER" id="PTHR24171:SF9">
    <property type="entry name" value="ANKYRIN REPEAT DOMAIN-CONTAINING PROTEIN 39"/>
    <property type="match status" value="1"/>
</dbReference>
<dbReference type="PANTHER" id="PTHR24171">
    <property type="entry name" value="ANKYRIN REPEAT DOMAIN-CONTAINING PROTEIN 39-RELATED"/>
    <property type="match status" value="1"/>
</dbReference>
<evidence type="ECO:0000313" key="4">
    <source>
        <dbReference type="EMBL" id="MBB6674006.1"/>
    </source>
</evidence>
<gene>
    <name evidence="4" type="ORF">H7C19_25300</name>
</gene>
<feature type="repeat" description="ANK" evidence="3">
    <location>
        <begin position="146"/>
        <end position="173"/>
    </location>
</feature>